<evidence type="ECO:0000259" key="4">
    <source>
        <dbReference type="Pfam" id="PF22725"/>
    </source>
</evidence>
<feature type="domain" description="GFO/IDH/MocA-like oxidoreductase" evidence="4">
    <location>
        <begin position="131"/>
        <end position="246"/>
    </location>
</feature>
<dbReference type="SUPFAM" id="SSF51735">
    <property type="entry name" value="NAD(P)-binding Rossmann-fold domains"/>
    <property type="match status" value="1"/>
</dbReference>
<sequence>MSHRLAVIGYGGMGSWHVENVREKIPSLEVKGIFDVRQEACDKAKENGLFVYSSKEQLLADPEVDLVTIAVPNNFHKPLVIECLRAGKNVICEKPVALNAAELEDMIAVSKETGRLFSIHQNRRWDKDYAIIKKMVREELLGKPYFIESRVLGSRGSMHGWRGYRVNGGGMVLDWGVHLIDQLLDMIDSPVVSVDSHLIHVFGGEVDDSIKVFLRFENGLSAMCEMSTNCFINQPRWHVSCTDGTAVIEDWACNGKMVKLNTEAEMEWADDIVYTEAGPTRTMAPRPKETTLELPLPEVQTDWSDYYKNILAVLDGEAELIVRPEQALRVMKVIDAVFEADRLNCGVHCHI</sequence>
<gene>
    <name evidence="5" type="ORF">DPQ25_09430</name>
</gene>
<dbReference type="RefSeq" id="WP_112332913.1">
    <property type="nucleotide sequence ID" value="NZ_JADPHD010000003.1"/>
</dbReference>
<reference evidence="5 6" key="1">
    <citation type="submission" date="2018-06" db="EMBL/GenBank/DDBJ databases">
        <title>Noncontiguous genome sequence of Ruminococcaceae bacterium ASD2818.</title>
        <authorList>
            <person name="Chaplin A.V."/>
            <person name="Sokolova S.R."/>
            <person name="Kochetkova T.O."/>
            <person name="Goltsov A.Y."/>
            <person name="Trofimov D.Y."/>
            <person name="Efimov B.A."/>
        </authorList>
    </citation>
    <scope>NUCLEOTIDE SEQUENCE [LARGE SCALE GENOMIC DNA]</scope>
    <source>
        <strain evidence="5 6">ASD2818</strain>
    </source>
</reference>
<dbReference type="AlphaFoldDB" id="A0A328UAH7"/>
<evidence type="ECO:0000256" key="2">
    <source>
        <dbReference type="ARBA" id="ARBA00023002"/>
    </source>
</evidence>
<dbReference type="EMBL" id="QLYR01000005">
    <property type="protein sequence ID" value="RAQ28530.1"/>
    <property type="molecule type" value="Genomic_DNA"/>
</dbReference>
<organism evidence="5 6">
    <name type="scientific">Hydrogeniiclostridium mannosilyticum</name>
    <dbReference type="NCBI Taxonomy" id="2764322"/>
    <lineage>
        <taxon>Bacteria</taxon>
        <taxon>Bacillati</taxon>
        <taxon>Bacillota</taxon>
        <taxon>Clostridia</taxon>
        <taxon>Eubacteriales</taxon>
        <taxon>Acutalibacteraceae</taxon>
        <taxon>Hydrogeniiclostridium</taxon>
    </lineage>
</organism>
<keyword evidence="2" id="KW-0560">Oxidoreductase</keyword>
<dbReference type="SUPFAM" id="SSF55347">
    <property type="entry name" value="Glyceraldehyde-3-phosphate dehydrogenase-like, C-terminal domain"/>
    <property type="match status" value="1"/>
</dbReference>
<dbReference type="InterPro" id="IPR036291">
    <property type="entry name" value="NAD(P)-bd_dom_sf"/>
</dbReference>
<comment type="similarity">
    <text evidence="1">Belongs to the Gfo/Idh/MocA family.</text>
</comment>
<protein>
    <submittedName>
        <fullName evidence="5">Gfo/Idh/MocA family oxidoreductase</fullName>
    </submittedName>
</protein>
<dbReference type="InterPro" id="IPR051317">
    <property type="entry name" value="Gfo/Idh/MocA_oxidoreduct"/>
</dbReference>
<dbReference type="PANTHER" id="PTHR43708:SF5">
    <property type="entry name" value="CONSERVED EXPRESSED OXIDOREDUCTASE (EUROFUNG)-RELATED"/>
    <property type="match status" value="1"/>
</dbReference>
<dbReference type="GO" id="GO:0016491">
    <property type="term" value="F:oxidoreductase activity"/>
    <property type="evidence" value="ECO:0007669"/>
    <property type="project" value="UniProtKB-KW"/>
</dbReference>
<evidence type="ECO:0000256" key="1">
    <source>
        <dbReference type="ARBA" id="ARBA00010928"/>
    </source>
</evidence>
<dbReference type="Proteomes" id="UP000249377">
    <property type="component" value="Unassembled WGS sequence"/>
</dbReference>
<dbReference type="InterPro" id="IPR055170">
    <property type="entry name" value="GFO_IDH_MocA-like_dom"/>
</dbReference>
<dbReference type="Gene3D" id="3.30.360.10">
    <property type="entry name" value="Dihydrodipicolinate Reductase, domain 2"/>
    <property type="match status" value="1"/>
</dbReference>
<evidence type="ECO:0000313" key="5">
    <source>
        <dbReference type="EMBL" id="RAQ28530.1"/>
    </source>
</evidence>
<dbReference type="Pfam" id="PF22725">
    <property type="entry name" value="GFO_IDH_MocA_C3"/>
    <property type="match status" value="1"/>
</dbReference>
<dbReference type="Pfam" id="PF01408">
    <property type="entry name" value="GFO_IDH_MocA"/>
    <property type="match status" value="1"/>
</dbReference>
<dbReference type="InterPro" id="IPR000683">
    <property type="entry name" value="Gfo/Idh/MocA-like_OxRdtase_N"/>
</dbReference>
<evidence type="ECO:0000259" key="3">
    <source>
        <dbReference type="Pfam" id="PF01408"/>
    </source>
</evidence>
<feature type="domain" description="Gfo/Idh/MocA-like oxidoreductase N-terminal" evidence="3">
    <location>
        <begin position="4"/>
        <end position="119"/>
    </location>
</feature>
<comment type="caution">
    <text evidence="5">The sequence shown here is derived from an EMBL/GenBank/DDBJ whole genome shotgun (WGS) entry which is preliminary data.</text>
</comment>
<proteinExistence type="inferred from homology"/>
<dbReference type="PANTHER" id="PTHR43708">
    <property type="entry name" value="CONSERVED EXPRESSED OXIDOREDUCTASE (EUROFUNG)"/>
    <property type="match status" value="1"/>
</dbReference>
<accession>A0A328UAH7</accession>
<dbReference type="GO" id="GO:0000166">
    <property type="term" value="F:nucleotide binding"/>
    <property type="evidence" value="ECO:0007669"/>
    <property type="project" value="InterPro"/>
</dbReference>
<dbReference type="Gene3D" id="3.40.50.720">
    <property type="entry name" value="NAD(P)-binding Rossmann-like Domain"/>
    <property type="match status" value="1"/>
</dbReference>
<name>A0A328UAH7_9FIRM</name>
<keyword evidence="6" id="KW-1185">Reference proteome</keyword>
<evidence type="ECO:0000313" key="6">
    <source>
        <dbReference type="Proteomes" id="UP000249377"/>
    </source>
</evidence>